<evidence type="ECO:0000313" key="7">
    <source>
        <dbReference type="EMBL" id="PTB90084.1"/>
    </source>
</evidence>
<feature type="transmembrane region" description="Helical" evidence="4">
    <location>
        <begin position="148"/>
        <end position="167"/>
    </location>
</feature>
<dbReference type="PANTHER" id="PTHR45138:SF9">
    <property type="entry name" value="DIGUANYLATE CYCLASE DGCM-RELATED"/>
    <property type="match status" value="1"/>
</dbReference>
<evidence type="ECO:0000313" key="6">
    <source>
        <dbReference type="EMBL" id="PTB88980.1"/>
    </source>
</evidence>
<dbReference type="Proteomes" id="UP000241514">
    <property type="component" value="Unassembled WGS sequence"/>
</dbReference>
<dbReference type="EMBL" id="PYVG01000004">
    <property type="protein sequence ID" value="PTB90084.1"/>
    <property type="molecule type" value="Genomic_DNA"/>
</dbReference>
<evidence type="ECO:0000256" key="3">
    <source>
        <dbReference type="ARBA" id="ARBA00034247"/>
    </source>
</evidence>
<accession>A0A2T4D8F7</accession>
<name>A0A2T4D8F7_9GAMM</name>
<dbReference type="EMBL" id="PYVF01000028">
    <property type="protein sequence ID" value="PTB88980.1"/>
    <property type="molecule type" value="Genomic_DNA"/>
</dbReference>
<dbReference type="AlphaFoldDB" id="A0A2T4D8F7"/>
<proteinExistence type="predicted"/>
<comment type="caution">
    <text evidence="6">The sequence shown here is derived from an EMBL/GenBank/DDBJ whole genome shotgun (WGS) entry which is preliminary data.</text>
</comment>
<feature type="domain" description="GGDEF" evidence="5">
    <location>
        <begin position="248"/>
        <end position="380"/>
    </location>
</feature>
<dbReference type="InterPro" id="IPR000160">
    <property type="entry name" value="GGDEF_dom"/>
</dbReference>
<organism evidence="6 9">
    <name type="scientific">Pseudidiomarina aestuarii</name>
    <dbReference type="NCBI Taxonomy" id="624146"/>
    <lineage>
        <taxon>Bacteria</taxon>
        <taxon>Pseudomonadati</taxon>
        <taxon>Pseudomonadota</taxon>
        <taxon>Gammaproteobacteria</taxon>
        <taxon>Alteromonadales</taxon>
        <taxon>Idiomarinaceae</taxon>
        <taxon>Pseudidiomarina</taxon>
    </lineage>
</organism>
<comment type="cofactor">
    <cofactor evidence="1">
        <name>Mg(2+)</name>
        <dbReference type="ChEBI" id="CHEBI:18420"/>
    </cofactor>
</comment>
<evidence type="ECO:0000313" key="9">
    <source>
        <dbReference type="Proteomes" id="UP000242087"/>
    </source>
</evidence>
<dbReference type="InterPro" id="IPR050469">
    <property type="entry name" value="Diguanylate_Cyclase"/>
</dbReference>
<dbReference type="Pfam" id="PF00990">
    <property type="entry name" value="GGDEF"/>
    <property type="match status" value="1"/>
</dbReference>
<feature type="transmembrane region" description="Helical" evidence="4">
    <location>
        <begin position="64"/>
        <end position="82"/>
    </location>
</feature>
<dbReference type="PROSITE" id="PS50887">
    <property type="entry name" value="GGDEF"/>
    <property type="match status" value="1"/>
</dbReference>
<reference evidence="8 9" key="1">
    <citation type="submission" date="2018-03" db="EMBL/GenBank/DDBJ databases">
        <title>Cross-interface Injection: A General Nanoliter Liquid Handling Method Applied to Single Cells Genome Amplification Automated Nanoliter Liquid Handling Applied to Single Cell Multiple Displacement Amplification.</title>
        <authorList>
            <person name="Yun J."/>
            <person name="Xu P."/>
            <person name="Xu J."/>
            <person name="Dai X."/>
            <person name="Wang Y."/>
            <person name="Zheng X."/>
            <person name="Cao C."/>
            <person name="Yi Q."/>
            <person name="Zhu Y."/>
            <person name="Wang L."/>
            <person name="Dong Z."/>
            <person name="Huang Y."/>
            <person name="Huang L."/>
            <person name="Du W."/>
        </authorList>
    </citation>
    <scope>NUCLEOTIDE SEQUENCE [LARGE SCALE GENOMIC DNA]</scope>
    <source>
        <strain evidence="6 9">A12-4</strain>
        <strain evidence="7 8">A9-4</strain>
    </source>
</reference>
<keyword evidence="4" id="KW-0472">Membrane</keyword>
<dbReference type="Proteomes" id="UP000242087">
    <property type="component" value="Unassembled WGS sequence"/>
</dbReference>
<evidence type="ECO:0000256" key="4">
    <source>
        <dbReference type="SAM" id="Phobius"/>
    </source>
</evidence>
<dbReference type="PANTHER" id="PTHR45138">
    <property type="entry name" value="REGULATORY COMPONENTS OF SENSORY TRANSDUCTION SYSTEM"/>
    <property type="match status" value="1"/>
</dbReference>
<dbReference type="InterPro" id="IPR029787">
    <property type="entry name" value="Nucleotide_cyclase"/>
</dbReference>
<dbReference type="SMART" id="SM00267">
    <property type="entry name" value="GGDEF"/>
    <property type="match status" value="1"/>
</dbReference>
<dbReference type="GO" id="GO:0052621">
    <property type="term" value="F:diguanylate cyclase activity"/>
    <property type="evidence" value="ECO:0007669"/>
    <property type="project" value="UniProtKB-EC"/>
</dbReference>
<dbReference type="EC" id="2.7.7.65" evidence="2"/>
<keyword evidence="4" id="KW-1133">Transmembrane helix</keyword>
<dbReference type="GO" id="GO:0043709">
    <property type="term" value="P:cell adhesion involved in single-species biofilm formation"/>
    <property type="evidence" value="ECO:0007669"/>
    <property type="project" value="TreeGrafter"/>
</dbReference>
<evidence type="ECO:0000256" key="2">
    <source>
        <dbReference type="ARBA" id="ARBA00012528"/>
    </source>
</evidence>
<dbReference type="GO" id="GO:0005886">
    <property type="term" value="C:plasma membrane"/>
    <property type="evidence" value="ECO:0007669"/>
    <property type="project" value="TreeGrafter"/>
</dbReference>
<feature type="transmembrane region" description="Helical" evidence="4">
    <location>
        <begin position="6"/>
        <end position="28"/>
    </location>
</feature>
<feature type="transmembrane region" description="Helical" evidence="4">
    <location>
        <begin position="35"/>
        <end position="58"/>
    </location>
</feature>
<dbReference type="SUPFAM" id="SSF55073">
    <property type="entry name" value="Nucleotide cyclase"/>
    <property type="match status" value="1"/>
</dbReference>
<dbReference type="CDD" id="cd01949">
    <property type="entry name" value="GGDEF"/>
    <property type="match status" value="1"/>
</dbReference>
<keyword evidence="4" id="KW-0812">Transmembrane</keyword>
<feature type="transmembrane region" description="Helical" evidence="4">
    <location>
        <begin position="94"/>
        <end position="110"/>
    </location>
</feature>
<protein>
    <recommendedName>
        <fullName evidence="2">diguanylate cyclase</fullName>
        <ecNumber evidence="2">2.7.7.65</ecNumber>
    </recommendedName>
</protein>
<sequence>MLHLPTLIIVSIVMNILLGFLMLVIYRLRQQQRCFVYWSVACFVFAGAAVTASLRALIDAPLLTVYFADLLIILAPLIAVAGLREYLHYTRSFLYLRALWVCCAILLAPLHGEPLLAQLVTSIVLAGSFGYATLLLVKVPTRSVLPKLVLALLFGAHALIMIIQSSLLFTSVREGPLPSFAPLLEWILVNHLLLTTATAMVFPLLVFVSSENRLTQLANYDDLTKLFNRRAFYQQAEDHFSLSEVEENDFSALMLDLDHFKTINDQYGHAAGDACLRWVARQIRSQLREQDVAARVGGEEFAIALPGTDERAAIAIADRLLEAIGGEPFEYQGKPIHLTVSIGVIHRKTRHEALQALLIDADTALYTAKKQGRNQVVLAS</sequence>
<evidence type="ECO:0000259" key="5">
    <source>
        <dbReference type="PROSITE" id="PS50887"/>
    </source>
</evidence>
<evidence type="ECO:0000313" key="8">
    <source>
        <dbReference type="Proteomes" id="UP000241514"/>
    </source>
</evidence>
<gene>
    <name evidence="6" type="ORF">C9927_02780</name>
    <name evidence="7" type="ORF">C9928_01500</name>
</gene>
<comment type="catalytic activity">
    <reaction evidence="3">
        <text>2 GTP = 3',3'-c-di-GMP + 2 diphosphate</text>
        <dbReference type="Rhea" id="RHEA:24898"/>
        <dbReference type="ChEBI" id="CHEBI:33019"/>
        <dbReference type="ChEBI" id="CHEBI:37565"/>
        <dbReference type="ChEBI" id="CHEBI:58805"/>
        <dbReference type="EC" id="2.7.7.65"/>
    </reaction>
</comment>
<dbReference type="FunFam" id="3.30.70.270:FF:000001">
    <property type="entry name" value="Diguanylate cyclase domain protein"/>
    <property type="match status" value="1"/>
</dbReference>
<feature type="transmembrane region" description="Helical" evidence="4">
    <location>
        <begin position="116"/>
        <end position="136"/>
    </location>
</feature>
<feature type="transmembrane region" description="Helical" evidence="4">
    <location>
        <begin position="187"/>
        <end position="208"/>
    </location>
</feature>
<dbReference type="InterPro" id="IPR043128">
    <property type="entry name" value="Rev_trsase/Diguanyl_cyclase"/>
</dbReference>
<dbReference type="Gene3D" id="3.30.70.270">
    <property type="match status" value="1"/>
</dbReference>
<evidence type="ECO:0000256" key="1">
    <source>
        <dbReference type="ARBA" id="ARBA00001946"/>
    </source>
</evidence>
<dbReference type="GO" id="GO:1902201">
    <property type="term" value="P:negative regulation of bacterial-type flagellum-dependent cell motility"/>
    <property type="evidence" value="ECO:0007669"/>
    <property type="project" value="TreeGrafter"/>
</dbReference>
<dbReference type="NCBIfam" id="TIGR00254">
    <property type="entry name" value="GGDEF"/>
    <property type="match status" value="1"/>
</dbReference>